<feature type="region of interest" description="Disordered" evidence="3">
    <location>
        <begin position="521"/>
        <end position="559"/>
    </location>
</feature>
<feature type="domain" description="LysM" evidence="4">
    <location>
        <begin position="404"/>
        <end position="450"/>
    </location>
</feature>
<feature type="domain" description="LysM" evidence="4">
    <location>
        <begin position="327"/>
        <end position="373"/>
    </location>
</feature>
<dbReference type="PROSITE" id="PS51782">
    <property type="entry name" value="LYSM"/>
    <property type="match status" value="4"/>
</dbReference>
<dbReference type="SUPFAM" id="SSF54106">
    <property type="entry name" value="LysM domain"/>
    <property type="match status" value="4"/>
</dbReference>
<evidence type="ECO:0000313" key="5">
    <source>
        <dbReference type="EMBL" id="ERF73915.1"/>
    </source>
</evidence>
<evidence type="ECO:0000256" key="1">
    <source>
        <dbReference type="ARBA" id="ARBA00022669"/>
    </source>
</evidence>
<reference evidence="6" key="1">
    <citation type="journal article" date="2014" name="BMC Genomics">
        <title>Genome characteristics reveal the impact of lichenization on lichen-forming fungus Endocarpon pusillum Hedwig (Verrucariales, Ascomycota).</title>
        <authorList>
            <person name="Wang Y.-Y."/>
            <person name="Liu B."/>
            <person name="Zhang X.-Y."/>
            <person name="Zhou Q.-M."/>
            <person name="Zhang T."/>
            <person name="Li H."/>
            <person name="Yu Y.-F."/>
            <person name="Zhang X.-L."/>
            <person name="Hao X.-Y."/>
            <person name="Wang M."/>
            <person name="Wang L."/>
            <person name="Wei J.-C."/>
        </authorList>
    </citation>
    <scope>NUCLEOTIDE SEQUENCE [LARGE SCALE GENOMIC DNA]</scope>
    <source>
        <strain evidence="6">Z07020 / HMAS-L-300199</strain>
    </source>
</reference>
<feature type="domain" description="LysM" evidence="4">
    <location>
        <begin position="237"/>
        <end position="283"/>
    </location>
</feature>
<dbReference type="eggNOG" id="KOG2806">
    <property type="taxonomic scope" value="Eukaryota"/>
</dbReference>
<protein>
    <recommendedName>
        <fullName evidence="4">LysM domain-containing protein</fullName>
    </recommendedName>
</protein>
<gene>
    <name evidence="5" type="ORF">EPUS_05338</name>
</gene>
<dbReference type="OMA" id="YCEIVAL"/>
<dbReference type="CDD" id="cd00118">
    <property type="entry name" value="LysM"/>
    <property type="match status" value="3"/>
</dbReference>
<feature type="compositionally biased region" description="Basic residues" evidence="3">
    <location>
        <begin position="541"/>
        <end position="559"/>
    </location>
</feature>
<keyword evidence="1" id="KW-0147">Chitin-binding</keyword>
<evidence type="ECO:0000259" key="4">
    <source>
        <dbReference type="PROSITE" id="PS51782"/>
    </source>
</evidence>
<dbReference type="HOGENOM" id="CLU_010591_5_2_1"/>
<dbReference type="Gene3D" id="3.10.350.10">
    <property type="entry name" value="LysM domain"/>
    <property type="match status" value="4"/>
</dbReference>
<dbReference type="InterPro" id="IPR036779">
    <property type="entry name" value="LysM_dom_sf"/>
</dbReference>
<dbReference type="InterPro" id="IPR018392">
    <property type="entry name" value="LysM"/>
</dbReference>
<dbReference type="PANTHER" id="PTHR34997">
    <property type="entry name" value="AM15"/>
    <property type="match status" value="1"/>
</dbReference>
<name>U1HTJ1_ENDPU</name>
<proteinExistence type="predicted"/>
<keyword evidence="6" id="KW-1185">Reference proteome</keyword>
<feature type="domain" description="LysM" evidence="4">
    <location>
        <begin position="187"/>
        <end position="232"/>
    </location>
</feature>
<accession>U1HTJ1</accession>
<evidence type="ECO:0000313" key="6">
    <source>
        <dbReference type="Proteomes" id="UP000019373"/>
    </source>
</evidence>
<evidence type="ECO:0000256" key="3">
    <source>
        <dbReference type="SAM" id="MobiDB-lite"/>
    </source>
</evidence>
<dbReference type="SMART" id="SM00257">
    <property type="entry name" value="LysM"/>
    <property type="match status" value="4"/>
</dbReference>
<dbReference type="GeneID" id="19240291"/>
<keyword evidence="2" id="KW-0843">Virulence</keyword>
<dbReference type="OrthoDB" id="5985073at2759"/>
<dbReference type="PANTHER" id="PTHR34997:SF1">
    <property type="entry name" value="PEPTIDOGLYCAN-BINDING LYSIN DOMAIN"/>
    <property type="match status" value="1"/>
</dbReference>
<dbReference type="GO" id="GO:0008061">
    <property type="term" value="F:chitin binding"/>
    <property type="evidence" value="ECO:0007669"/>
    <property type="project" value="UniProtKB-KW"/>
</dbReference>
<organism evidence="5 6">
    <name type="scientific">Endocarpon pusillum (strain Z07020 / HMAS-L-300199)</name>
    <name type="common">Lichen-forming fungus</name>
    <dbReference type="NCBI Taxonomy" id="1263415"/>
    <lineage>
        <taxon>Eukaryota</taxon>
        <taxon>Fungi</taxon>
        <taxon>Dikarya</taxon>
        <taxon>Ascomycota</taxon>
        <taxon>Pezizomycotina</taxon>
        <taxon>Eurotiomycetes</taxon>
        <taxon>Chaetothyriomycetidae</taxon>
        <taxon>Verrucariales</taxon>
        <taxon>Verrucariaceae</taxon>
        <taxon>Endocarpon</taxon>
    </lineage>
</organism>
<dbReference type="Proteomes" id="UP000019373">
    <property type="component" value="Unassembled WGS sequence"/>
</dbReference>
<dbReference type="EMBL" id="KE720913">
    <property type="protein sequence ID" value="ERF73915.1"/>
    <property type="molecule type" value="Genomic_DNA"/>
</dbReference>
<dbReference type="Pfam" id="PF01476">
    <property type="entry name" value="LysM"/>
    <property type="match status" value="4"/>
</dbReference>
<evidence type="ECO:0000256" key="2">
    <source>
        <dbReference type="ARBA" id="ARBA00023026"/>
    </source>
</evidence>
<dbReference type="RefSeq" id="XP_007800385.1">
    <property type="nucleotide sequence ID" value="XM_007802194.1"/>
</dbReference>
<dbReference type="AlphaFoldDB" id="U1HTJ1"/>
<dbReference type="InterPro" id="IPR052210">
    <property type="entry name" value="LysM1-like"/>
</dbReference>
<sequence length="559" mass="59944">MQASLACDPSLRQVMTEDFWGSMGGGNQTIQDQFCDTRCGNDLETYRSTVKQACAGDPQPLPGYPATYWGDSASAAWNQICLKDSQTGAYCVDVLTTFFSGSTTDSDGTDLPTDQLCSNCVVSLFRAIQSTPYSNYDDTLAAVWTSIQTTCGLSFPVDVPLLETNVTTPGGFASPGSGRSRLCLSGNTYNVVPGDNCQVIAEKSNVATGTLIAVNSLYRDCSNLLRGATICLPPSCTTYKVQAGDTCDGVARQALVTFQQLVAWNPALDNYCTNLRSGENICVSPPGGHQSLTTIPGATVTQTAVYGTTTVARPVPVASGTTRSCSKYYQVQSGDYCQLIALNNAITLGLFIAINPEVDSSCTNLLTGFYYCVQPTENWNQTATSTVVNPPASTPPGTTASCYEYYTVQSGDYCDKITNMYSITIGQLQFWNPDLKADCSNLLLGVAYCVNGAEQPPANIVTPFENDPVARVKRTATGATAAMMPKMTGAVMEGGVPYGWPGLKARGFQDSAVNVVAAVAPDEHHHDNINDLPGDNEENHHYRHQHHHNHHHHHGHGNH</sequence>